<dbReference type="Pfam" id="PF04715">
    <property type="entry name" value="Anth_synt_I_N"/>
    <property type="match status" value="1"/>
</dbReference>
<dbReference type="SUPFAM" id="SSF56322">
    <property type="entry name" value="ADC synthase"/>
    <property type="match status" value="1"/>
</dbReference>
<organism evidence="3">
    <name type="scientific">Halalkalibacterium halodurans</name>
    <name type="common">Bacillus halodurans</name>
    <dbReference type="NCBI Taxonomy" id="86665"/>
    <lineage>
        <taxon>Bacteria</taxon>
        <taxon>Bacillati</taxon>
        <taxon>Bacillota</taxon>
        <taxon>Bacilli</taxon>
        <taxon>Bacillales</taxon>
        <taxon>Bacillaceae</taxon>
        <taxon>Halalkalibacterium (ex Joshi et al. 2022)</taxon>
    </lineage>
</organism>
<comment type="caution">
    <text evidence="3">The sequence shown here is derived from an EMBL/GenBank/DDBJ whole genome shotgun (WGS) entry which is preliminary data.</text>
</comment>
<dbReference type="Pfam" id="PF00425">
    <property type="entry name" value="Chorismate_bind"/>
    <property type="match status" value="1"/>
</dbReference>
<feature type="domain" description="Anthranilate synthase component I N-terminal" evidence="2">
    <location>
        <begin position="38"/>
        <end position="160"/>
    </location>
</feature>
<reference evidence="3" key="1">
    <citation type="submission" date="2015-08" db="EMBL/GenBank/DDBJ databases">
        <title>Complete DNA Sequence of Pseudomonas syringae pv. actinidiae, the Causal Agent of Kiwifruit Canker Disease.</title>
        <authorList>
            <person name="Rikkerink E.H.A."/>
            <person name="Fineran P.C."/>
        </authorList>
    </citation>
    <scope>NUCLEOTIDE SEQUENCE</scope>
    <source>
        <strain evidence="3">DSM 13666</strain>
    </source>
</reference>
<dbReference type="PATRIC" id="fig|136160.3.peg.9"/>
<evidence type="ECO:0000259" key="1">
    <source>
        <dbReference type="Pfam" id="PF00425"/>
    </source>
</evidence>
<dbReference type="PRINTS" id="PR00095">
    <property type="entry name" value="ANTSNTHASEI"/>
</dbReference>
<accession>A0A0M0KCK8</accession>
<protein>
    <submittedName>
        <fullName evidence="3">Aminobenzoate synthetase</fullName>
    </submittedName>
</protein>
<dbReference type="InterPro" id="IPR006805">
    <property type="entry name" value="Anth_synth_I_N"/>
</dbReference>
<dbReference type="EMBL" id="LILD01000009">
    <property type="protein sequence ID" value="KOO36560.1"/>
    <property type="molecule type" value="Genomic_DNA"/>
</dbReference>
<dbReference type="PANTHER" id="PTHR11236:SF41">
    <property type="entry name" value="AMINODEOXYCHORISMATE SYNTHASE COMPONENT 1"/>
    <property type="match status" value="1"/>
</dbReference>
<dbReference type="InterPro" id="IPR015890">
    <property type="entry name" value="Chorismate_C"/>
</dbReference>
<dbReference type="Gene3D" id="3.60.120.10">
    <property type="entry name" value="Anthranilate synthase"/>
    <property type="match status" value="1"/>
</dbReference>
<evidence type="ECO:0000259" key="2">
    <source>
        <dbReference type="Pfam" id="PF04715"/>
    </source>
</evidence>
<sequence>MAGVRLLQQGKQETKRTVCATSFPMEESQFFRRYKKQSRDRERHVLLESGRGGRYSMVGLEPVMVLEGKKDTLIVTTENEVVKRQGALLDLMRDALASYQAETLPGAPPFQGGAIGFFSYDLVREIERLPTIAQDDLNLPDLYFLIFDDVFIYDHEKKVAWIFVHGDASEQDLSEQKLRHYEATWKQPVSLDEEVATSYLETEGEKVHSFSEETFAKAVERVREYIAAGDVFQVNLSVREGRPLRTTPLSIYEALRQINPSPYMSYLHTPDFQLVSGSPELLIKKDGRKLSTRPIAGTRSRGATADEDEALVQTLLSNEKERAEHVMLVDLERNDLGRVSEYGSVEVNELMVVEKYSHVMHIVSNVRGVLKEGLDAFDAIRATFPGGTITGAPKVRTMEIIEELEPVRRGIYTGSIGWIGYNGDMELNIVIRTMLCKDEMAYVQAGAGVVIDSNPRYEYKESLKKAKALWRAYDQSIDEQKQRIEK</sequence>
<dbReference type="GO" id="GO:0000162">
    <property type="term" value="P:L-tryptophan biosynthetic process"/>
    <property type="evidence" value="ECO:0007669"/>
    <property type="project" value="TreeGrafter"/>
</dbReference>
<name>A0A0M0KCK8_ALKHA</name>
<dbReference type="RefSeq" id="WP_053432321.1">
    <property type="nucleotide sequence ID" value="NZ_CP040441.1"/>
</dbReference>
<dbReference type="InterPro" id="IPR019999">
    <property type="entry name" value="Anth_synth_I-like"/>
</dbReference>
<proteinExistence type="predicted"/>
<dbReference type="GeneID" id="87595614"/>
<dbReference type="InterPro" id="IPR005801">
    <property type="entry name" value="ADC_synthase"/>
</dbReference>
<gene>
    <name evidence="3" type="ORF">AMD02_17615</name>
</gene>
<evidence type="ECO:0000313" key="3">
    <source>
        <dbReference type="EMBL" id="KOO36560.1"/>
    </source>
</evidence>
<feature type="domain" description="Chorismate-utilising enzyme C-terminal" evidence="1">
    <location>
        <begin position="212"/>
        <end position="465"/>
    </location>
</feature>
<dbReference type="AlphaFoldDB" id="A0A0M0KCK8"/>
<dbReference type="PANTHER" id="PTHR11236">
    <property type="entry name" value="AMINOBENZOATE/ANTHRANILATE SYNTHASE"/>
    <property type="match status" value="1"/>
</dbReference>